<dbReference type="AlphaFoldDB" id="A2ZD32"/>
<evidence type="ECO:0000256" key="1">
    <source>
        <dbReference type="SAM" id="MobiDB-lite"/>
    </source>
</evidence>
<evidence type="ECO:0000313" key="3">
    <source>
        <dbReference type="Proteomes" id="UP000007015"/>
    </source>
</evidence>
<dbReference type="Proteomes" id="UP000007015">
    <property type="component" value="Chromosome 11"/>
</dbReference>
<feature type="region of interest" description="Disordered" evidence="1">
    <location>
        <begin position="63"/>
        <end position="87"/>
    </location>
</feature>
<organism evidence="2 3">
    <name type="scientific">Oryza sativa subsp. indica</name>
    <name type="common">Rice</name>
    <dbReference type="NCBI Taxonomy" id="39946"/>
    <lineage>
        <taxon>Eukaryota</taxon>
        <taxon>Viridiplantae</taxon>
        <taxon>Streptophyta</taxon>
        <taxon>Embryophyta</taxon>
        <taxon>Tracheophyta</taxon>
        <taxon>Spermatophyta</taxon>
        <taxon>Magnoliopsida</taxon>
        <taxon>Liliopsida</taxon>
        <taxon>Poales</taxon>
        <taxon>Poaceae</taxon>
        <taxon>BOP clade</taxon>
        <taxon>Oryzoideae</taxon>
        <taxon>Oryzeae</taxon>
        <taxon>Oryzinae</taxon>
        <taxon>Oryza</taxon>
        <taxon>Oryza sativa</taxon>
    </lineage>
</organism>
<gene>
    <name evidence="2" type="ORF">OsI_35695</name>
</gene>
<name>A2ZD32_ORYSI</name>
<dbReference type="OMA" id="SCEASIG"/>
<dbReference type="Gramene" id="BGIOSGA035076-TA">
    <property type="protein sequence ID" value="BGIOSGA035076-PA"/>
    <property type="gene ID" value="BGIOSGA035076"/>
</dbReference>
<dbReference type="HOGENOM" id="CLU_125208_0_0_1"/>
<dbReference type="EMBL" id="CM000136">
    <property type="protein sequence ID" value="EAY80516.1"/>
    <property type="molecule type" value="Genomic_DNA"/>
</dbReference>
<reference evidence="2 3" key="1">
    <citation type="journal article" date="2005" name="PLoS Biol.">
        <title>The genomes of Oryza sativa: a history of duplications.</title>
        <authorList>
            <person name="Yu J."/>
            <person name="Wang J."/>
            <person name="Lin W."/>
            <person name="Li S."/>
            <person name="Li H."/>
            <person name="Zhou J."/>
            <person name="Ni P."/>
            <person name="Dong W."/>
            <person name="Hu S."/>
            <person name="Zeng C."/>
            <person name="Zhang J."/>
            <person name="Zhang Y."/>
            <person name="Li R."/>
            <person name="Xu Z."/>
            <person name="Li S."/>
            <person name="Li X."/>
            <person name="Zheng H."/>
            <person name="Cong L."/>
            <person name="Lin L."/>
            <person name="Yin J."/>
            <person name="Geng J."/>
            <person name="Li G."/>
            <person name="Shi J."/>
            <person name="Liu J."/>
            <person name="Lv H."/>
            <person name="Li J."/>
            <person name="Wang J."/>
            <person name="Deng Y."/>
            <person name="Ran L."/>
            <person name="Shi X."/>
            <person name="Wang X."/>
            <person name="Wu Q."/>
            <person name="Li C."/>
            <person name="Ren X."/>
            <person name="Wang J."/>
            <person name="Wang X."/>
            <person name="Li D."/>
            <person name="Liu D."/>
            <person name="Zhang X."/>
            <person name="Ji Z."/>
            <person name="Zhao W."/>
            <person name="Sun Y."/>
            <person name="Zhang Z."/>
            <person name="Bao J."/>
            <person name="Han Y."/>
            <person name="Dong L."/>
            <person name="Ji J."/>
            <person name="Chen P."/>
            <person name="Wu S."/>
            <person name="Liu J."/>
            <person name="Xiao Y."/>
            <person name="Bu D."/>
            <person name="Tan J."/>
            <person name="Yang L."/>
            <person name="Ye C."/>
            <person name="Zhang J."/>
            <person name="Xu J."/>
            <person name="Zhou Y."/>
            <person name="Yu Y."/>
            <person name="Zhang B."/>
            <person name="Zhuang S."/>
            <person name="Wei H."/>
            <person name="Liu B."/>
            <person name="Lei M."/>
            <person name="Yu H."/>
            <person name="Li Y."/>
            <person name="Xu H."/>
            <person name="Wei S."/>
            <person name="He X."/>
            <person name="Fang L."/>
            <person name="Zhang Z."/>
            <person name="Zhang Y."/>
            <person name="Huang X."/>
            <person name="Su Z."/>
            <person name="Tong W."/>
            <person name="Li J."/>
            <person name="Tong Z."/>
            <person name="Li S."/>
            <person name="Ye J."/>
            <person name="Wang L."/>
            <person name="Fang L."/>
            <person name="Lei T."/>
            <person name="Chen C."/>
            <person name="Chen H."/>
            <person name="Xu Z."/>
            <person name="Li H."/>
            <person name="Huang H."/>
            <person name="Zhang F."/>
            <person name="Xu H."/>
            <person name="Li N."/>
            <person name="Zhao C."/>
            <person name="Li S."/>
            <person name="Dong L."/>
            <person name="Huang Y."/>
            <person name="Li L."/>
            <person name="Xi Y."/>
            <person name="Qi Q."/>
            <person name="Li W."/>
            <person name="Zhang B."/>
            <person name="Hu W."/>
            <person name="Zhang Y."/>
            <person name="Tian X."/>
            <person name="Jiao Y."/>
            <person name="Liang X."/>
            <person name="Jin J."/>
            <person name="Gao L."/>
            <person name="Zheng W."/>
            <person name="Hao B."/>
            <person name="Liu S."/>
            <person name="Wang W."/>
            <person name="Yuan L."/>
            <person name="Cao M."/>
            <person name="McDermott J."/>
            <person name="Samudrala R."/>
            <person name="Wang J."/>
            <person name="Wong G.K."/>
            <person name="Yang H."/>
        </authorList>
    </citation>
    <scope>NUCLEOTIDE SEQUENCE [LARGE SCALE GENOMIC DNA]</scope>
    <source>
        <strain evidence="3">cv. 93-11</strain>
    </source>
</reference>
<keyword evidence="3" id="KW-1185">Reference proteome</keyword>
<accession>A2ZD32</accession>
<proteinExistence type="predicted"/>
<feature type="compositionally biased region" description="Low complexity" evidence="1">
    <location>
        <begin position="63"/>
        <end position="77"/>
    </location>
</feature>
<sequence length="186" mass="20153">MTSCEASIGDDCTIDVATCSKQFLRARLKGTANNFAYRHWKSWPAASGHRRRRRRRLACCFRPPSSSSAPAPAAAAAARRRPDKAEKRRWVDEQVGLHLAARVWDGYSYGAGYGKGGAVDVSRYGDIGLEAALGYEFERRWWFAEMTRLLTLVDEDDAAAAPDAGKSGGVVKVHPLAAAAAAAAKP</sequence>
<evidence type="ECO:0000313" key="2">
    <source>
        <dbReference type="EMBL" id="EAY80516.1"/>
    </source>
</evidence>
<protein>
    <submittedName>
        <fullName evidence="2">Uncharacterized protein</fullName>
    </submittedName>
</protein>